<dbReference type="RefSeq" id="WP_161819557.1">
    <property type="nucleotide sequence ID" value="NZ_JAACJS010000015.1"/>
</dbReference>
<gene>
    <name evidence="4" type="ORF">GWC95_15160</name>
</gene>
<feature type="domain" description="OmpA-like" evidence="3">
    <location>
        <begin position="408"/>
        <end position="485"/>
    </location>
</feature>
<feature type="signal peptide" evidence="2">
    <location>
        <begin position="1"/>
        <end position="22"/>
    </location>
</feature>
<dbReference type="InterPro" id="IPR036737">
    <property type="entry name" value="OmpA-like_sf"/>
</dbReference>
<feature type="chain" id="PRO_5046953886" evidence="2">
    <location>
        <begin position="23"/>
        <end position="510"/>
    </location>
</feature>
<dbReference type="InterPro" id="IPR028974">
    <property type="entry name" value="TSP_type-3_rpt"/>
</dbReference>
<comment type="caution">
    <text evidence="4">The sequence shown here is derived from an EMBL/GenBank/DDBJ whole genome shotgun (WGS) entry which is preliminary data.</text>
</comment>
<keyword evidence="2" id="KW-0732">Signal</keyword>
<dbReference type="SUPFAM" id="SSF103647">
    <property type="entry name" value="TSP type-3 repeat"/>
    <property type="match status" value="1"/>
</dbReference>
<feature type="compositionally biased region" description="Basic and acidic residues" evidence="1">
    <location>
        <begin position="336"/>
        <end position="349"/>
    </location>
</feature>
<dbReference type="InterPro" id="IPR006665">
    <property type="entry name" value="OmpA-like"/>
</dbReference>
<reference evidence="4 5" key="1">
    <citation type="submission" date="2020-01" db="EMBL/GenBank/DDBJ databases">
        <title>Genome analysis.</title>
        <authorList>
            <person name="Wu S."/>
            <person name="Wang G."/>
        </authorList>
    </citation>
    <scope>NUCLEOTIDE SEQUENCE [LARGE SCALE GENOMIC DNA]</scope>
    <source>
        <strain evidence="4 5">SYL130</strain>
    </source>
</reference>
<evidence type="ECO:0000256" key="1">
    <source>
        <dbReference type="SAM" id="MobiDB-lite"/>
    </source>
</evidence>
<sequence>MASKKNLLVVALVVLIQSAGLAQTDWGWDWKDTSKIAVKNLPQHNEFLNNQYPYPARPRDQWELGFGAGYATVVGDVNAKAGFGGTVSLRKSLNHTFSVRTGLTALWMNGTPNAFGVATGQFQYKNRTYQLGVDVIASLNAASNYRGNPKTNVYLLGGYALNASLVQYRNPAALGAQPGGYSYYYGYGQPNSQDGTITTFGGATQNGRHAYTLYHGLNLGAGIAFKVNSKVNVALEHKYTFTFPGYDLLDAYKGGNSDDYIGFTSFRVNINIGNKAKRVEPLWWLNPNNFIYSELNSPKHMKLPKVVLPDADGDGVTDQFDLEPNTPKGAPVDSHGVSKDTDGDGVPDFRDKEVLTQKSCFPVNNDGVGTCPEPACCKELRDMIGNIKTAAPEVTCNIGNLPSVQFKGNAKLSKAAEATLASAAATINANPNCKVKVTGYGASSKAAQQLSWERVNAVIKYLSEKQGVSESRLIFVFAQDGDANTVDLQGTLEGGPNTVPAPHPNLRSKN</sequence>
<keyword evidence="5" id="KW-1185">Reference proteome</keyword>
<dbReference type="EMBL" id="JAACJS010000015">
    <property type="protein sequence ID" value="NCI51271.1"/>
    <property type="molecule type" value="Genomic_DNA"/>
</dbReference>
<name>A0ABW9ZVU1_9BACT</name>
<feature type="region of interest" description="Disordered" evidence="1">
    <location>
        <begin position="491"/>
        <end position="510"/>
    </location>
</feature>
<feature type="region of interest" description="Disordered" evidence="1">
    <location>
        <begin position="314"/>
        <end position="349"/>
    </location>
</feature>
<evidence type="ECO:0000313" key="5">
    <source>
        <dbReference type="Proteomes" id="UP000753802"/>
    </source>
</evidence>
<accession>A0ABW9ZVU1</accession>
<dbReference type="Gene3D" id="4.10.1080.10">
    <property type="entry name" value="TSP type-3 repeat"/>
    <property type="match status" value="1"/>
</dbReference>
<evidence type="ECO:0000259" key="3">
    <source>
        <dbReference type="Pfam" id="PF00691"/>
    </source>
</evidence>
<dbReference type="Proteomes" id="UP000753802">
    <property type="component" value="Unassembled WGS sequence"/>
</dbReference>
<dbReference type="Pfam" id="PF00691">
    <property type="entry name" value="OmpA"/>
    <property type="match status" value="1"/>
</dbReference>
<dbReference type="Gene3D" id="3.30.1330.60">
    <property type="entry name" value="OmpA-like domain"/>
    <property type="match status" value="1"/>
</dbReference>
<organism evidence="4 5">
    <name type="scientific">Sediminibacterium roseum</name>
    <dbReference type="NCBI Taxonomy" id="1978412"/>
    <lineage>
        <taxon>Bacteria</taxon>
        <taxon>Pseudomonadati</taxon>
        <taxon>Bacteroidota</taxon>
        <taxon>Chitinophagia</taxon>
        <taxon>Chitinophagales</taxon>
        <taxon>Chitinophagaceae</taxon>
        <taxon>Sediminibacterium</taxon>
    </lineage>
</organism>
<evidence type="ECO:0000313" key="4">
    <source>
        <dbReference type="EMBL" id="NCI51271.1"/>
    </source>
</evidence>
<proteinExistence type="predicted"/>
<dbReference type="SUPFAM" id="SSF103088">
    <property type="entry name" value="OmpA-like"/>
    <property type="match status" value="1"/>
</dbReference>
<protein>
    <submittedName>
        <fullName evidence="4">OmpA family protein</fullName>
    </submittedName>
</protein>
<evidence type="ECO:0000256" key="2">
    <source>
        <dbReference type="SAM" id="SignalP"/>
    </source>
</evidence>